<feature type="transmembrane region" description="Helical" evidence="1">
    <location>
        <begin position="472"/>
        <end position="491"/>
    </location>
</feature>
<feature type="transmembrane region" description="Helical" evidence="1">
    <location>
        <begin position="576"/>
        <end position="595"/>
    </location>
</feature>
<proteinExistence type="predicted"/>
<name>A0A7W9W743_ARMRO</name>
<feature type="transmembrane region" description="Helical" evidence="1">
    <location>
        <begin position="377"/>
        <end position="399"/>
    </location>
</feature>
<evidence type="ECO:0000256" key="1">
    <source>
        <dbReference type="SAM" id="Phobius"/>
    </source>
</evidence>
<keyword evidence="1" id="KW-0472">Membrane</keyword>
<evidence type="ECO:0000313" key="2">
    <source>
        <dbReference type="EMBL" id="MBB6050836.1"/>
    </source>
</evidence>
<feature type="transmembrane region" description="Helical" evidence="1">
    <location>
        <begin position="419"/>
        <end position="437"/>
    </location>
</feature>
<evidence type="ECO:0000313" key="3">
    <source>
        <dbReference type="Proteomes" id="UP000520814"/>
    </source>
</evidence>
<keyword evidence="1" id="KW-1133">Transmembrane helix</keyword>
<gene>
    <name evidence="2" type="ORF">HNQ39_002627</name>
</gene>
<organism evidence="2 3">
    <name type="scientific">Armatimonas rosea</name>
    <dbReference type="NCBI Taxonomy" id="685828"/>
    <lineage>
        <taxon>Bacteria</taxon>
        <taxon>Bacillati</taxon>
        <taxon>Armatimonadota</taxon>
        <taxon>Armatimonadia</taxon>
        <taxon>Armatimonadales</taxon>
        <taxon>Armatimonadaceae</taxon>
        <taxon>Armatimonas</taxon>
    </lineage>
</organism>
<feature type="transmembrane region" description="Helical" evidence="1">
    <location>
        <begin position="443"/>
        <end position="460"/>
    </location>
</feature>
<reference evidence="2 3" key="1">
    <citation type="submission" date="2020-08" db="EMBL/GenBank/DDBJ databases">
        <title>Genomic Encyclopedia of Type Strains, Phase IV (KMG-IV): sequencing the most valuable type-strain genomes for metagenomic binning, comparative biology and taxonomic classification.</title>
        <authorList>
            <person name="Goeker M."/>
        </authorList>
    </citation>
    <scope>NUCLEOTIDE SEQUENCE [LARGE SCALE GENOMIC DNA]</scope>
    <source>
        <strain evidence="2 3">DSM 23562</strain>
    </source>
</reference>
<feature type="transmembrane region" description="Helical" evidence="1">
    <location>
        <begin position="537"/>
        <end position="555"/>
    </location>
</feature>
<dbReference type="Proteomes" id="UP000520814">
    <property type="component" value="Unassembled WGS sequence"/>
</dbReference>
<dbReference type="AlphaFoldDB" id="A0A7W9W743"/>
<dbReference type="RefSeq" id="WP_184196506.1">
    <property type="nucleotide sequence ID" value="NZ_JACHGW010000002.1"/>
</dbReference>
<comment type="caution">
    <text evidence="2">The sequence shown here is derived from an EMBL/GenBank/DDBJ whole genome shotgun (WGS) entry which is preliminary data.</text>
</comment>
<dbReference type="EMBL" id="JACHGW010000002">
    <property type="protein sequence ID" value="MBB6050836.1"/>
    <property type="molecule type" value="Genomic_DNA"/>
</dbReference>
<protein>
    <submittedName>
        <fullName evidence="2">Uncharacterized protein</fullName>
    </submittedName>
</protein>
<accession>A0A7W9W743</accession>
<keyword evidence="1" id="KW-0812">Transmembrane</keyword>
<keyword evidence="3" id="KW-1185">Reference proteome</keyword>
<sequence>MSGLAKKSLLVVAFVLTGLHFHPQTAWLIRTQWRVVFAGAGERVGTAALGNLGASLEERDQTVLTLAQQHPESVPVVLAAAFIQDDPKVAQRLCADLARRFPQEPAVAAGVLRAWLTRNNSAFLPHRPQDEAVLQRRSPPSAWQRRLISSPPQPPAGMVTPFLEQARHGEAIDPDNAFFPAMRAVALFTAHRDQEALQALHLAATKRRWDDYHTAMVQGRHELLTLHYGSHPALGDYSTELLFNFPDLGALRRASRLALVHAVRRELLGDLEGGFQIRRTLRTLVTRLRESGCLLLSPRTFMERPGGLPVAALDDVKERVRGAALRCVYLDYLRHIGHPEEATAVEGEQTAFRLARQQANEDARNLYLPLVGPLLTWGWSLVFLVGACHVLILGAIAALLQRTGRIRASLPAHPGVRAALWLVLGVLPLVAIALVSGALFRSWALYPAAGLGIFALAQLVRTTPRGRRWRSAGWLLAALAGLAALATLLYLPLSGALALRSAVLGSGEGCGCGEPDDEVATDTVSEPEAWVAGNSTAMTGTLCLPLALVAVLLVVSRVRRVPVTVGVVRGVARGSLPLFVALLIHHALATVLLVSQEATLRATALESSRR</sequence>